<keyword evidence="2" id="KW-1185">Reference proteome</keyword>
<comment type="caution">
    <text evidence="1">The sequence shown here is derived from an EMBL/GenBank/DDBJ whole genome shotgun (WGS) entry which is preliminary data.</text>
</comment>
<organism evidence="1 2">
    <name type="scientific">Lindgomyces ingoldianus</name>
    <dbReference type="NCBI Taxonomy" id="673940"/>
    <lineage>
        <taxon>Eukaryota</taxon>
        <taxon>Fungi</taxon>
        <taxon>Dikarya</taxon>
        <taxon>Ascomycota</taxon>
        <taxon>Pezizomycotina</taxon>
        <taxon>Dothideomycetes</taxon>
        <taxon>Pleosporomycetidae</taxon>
        <taxon>Pleosporales</taxon>
        <taxon>Lindgomycetaceae</taxon>
        <taxon>Lindgomyces</taxon>
    </lineage>
</organism>
<sequence length="701" mass="79040">MAKMRGPRYMSRIHVIACLTLWSRAARNPGTFRYISCISNSTALVRQPGVASLRGAWAFGTPTSTFVYTAIFAAGLAIDAKAKRDRSEQWDLAFALLREEMAKPSHPTPRFETLDPTVDAMISTEQEVVEDMSIGVPGYIRPEEVWPEGVDWPFIYRIAGTELIDDPVLLQRQSQIDFQGIAEDLWKLLSFDSRMPGTQAIDWPVSTGPDLVRHHLPPQSLWSYDHVREKALRRRHTWKKVAIQELAVGILIHRLLAATQAHQLPHHVLQTLPQSILEVAKLDEIEHHSIEREMLQHMRGLHNMPGELSAEKILEAKSFLKYSATPEFHQDADGDFYYICQQMNTAIKQLLFETDPHGWQIPKTIAKLCHNFLVSSAAPDVQTFNILLAGLQRWKMPDMVDIVIQAFYDCKIRPNEITVSMILDHYIQSNSPTEFSKFVAKMRGFGGALMLADPGITINEAGGGRLVKIDDRKIYQKVFPTPLVFNTLMLGALRFGGLERSLEIYYEMKQDGWGLDVMGLNHFLTDCVLRCDWDNGLYIWEEINSIKTTANMSHLAVAYSTMLSLCSVTRNSAAFNQVLTEIARRGFDRKRILESAMAMAHKAQEEQDIAAPPQTADNVLIAISAYMDDVGPSQSQSQTSRDMCDSTLKEVASPIEEPEEAWASWLEHELGGNVTHGSNQLSDPSRLEGTSHPKNAKRKQM</sequence>
<name>A0ACB6QY57_9PLEO</name>
<proteinExistence type="predicted"/>
<evidence type="ECO:0000313" key="2">
    <source>
        <dbReference type="Proteomes" id="UP000799755"/>
    </source>
</evidence>
<evidence type="ECO:0000313" key="1">
    <source>
        <dbReference type="EMBL" id="KAF2471979.1"/>
    </source>
</evidence>
<dbReference type="EMBL" id="MU003503">
    <property type="protein sequence ID" value="KAF2471979.1"/>
    <property type="molecule type" value="Genomic_DNA"/>
</dbReference>
<dbReference type="Proteomes" id="UP000799755">
    <property type="component" value="Unassembled WGS sequence"/>
</dbReference>
<protein>
    <submittedName>
        <fullName evidence="1">Uncharacterized protein</fullName>
    </submittedName>
</protein>
<reference evidence="1" key="1">
    <citation type="journal article" date="2020" name="Stud. Mycol.">
        <title>101 Dothideomycetes genomes: a test case for predicting lifestyles and emergence of pathogens.</title>
        <authorList>
            <person name="Haridas S."/>
            <person name="Albert R."/>
            <person name="Binder M."/>
            <person name="Bloem J."/>
            <person name="Labutti K."/>
            <person name="Salamov A."/>
            <person name="Andreopoulos B."/>
            <person name="Baker S."/>
            <person name="Barry K."/>
            <person name="Bills G."/>
            <person name="Bluhm B."/>
            <person name="Cannon C."/>
            <person name="Castanera R."/>
            <person name="Culley D."/>
            <person name="Daum C."/>
            <person name="Ezra D."/>
            <person name="Gonzalez J."/>
            <person name="Henrissat B."/>
            <person name="Kuo A."/>
            <person name="Liang C."/>
            <person name="Lipzen A."/>
            <person name="Lutzoni F."/>
            <person name="Magnuson J."/>
            <person name="Mondo S."/>
            <person name="Nolan M."/>
            <person name="Ohm R."/>
            <person name="Pangilinan J."/>
            <person name="Park H.-J."/>
            <person name="Ramirez L."/>
            <person name="Alfaro M."/>
            <person name="Sun H."/>
            <person name="Tritt A."/>
            <person name="Yoshinaga Y."/>
            <person name="Zwiers L.-H."/>
            <person name="Turgeon B."/>
            <person name="Goodwin S."/>
            <person name="Spatafora J."/>
            <person name="Crous P."/>
            <person name="Grigoriev I."/>
        </authorList>
    </citation>
    <scope>NUCLEOTIDE SEQUENCE</scope>
    <source>
        <strain evidence="1">ATCC 200398</strain>
    </source>
</reference>
<gene>
    <name evidence="1" type="ORF">BDR25DRAFT_324503</name>
</gene>
<accession>A0ACB6QY57</accession>